<dbReference type="InterPro" id="IPR000326">
    <property type="entry name" value="PAP2/HPO"/>
</dbReference>
<evidence type="ECO:0000256" key="2">
    <source>
        <dbReference type="ARBA" id="ARBA00010792"/>
    </source>
</evidence>
<comment type="subcellular location">
    <subcellularLocation>
        <location evidence="1">Cell membrane</location>
        <topology evidence="1">Multi-pass membrane protein</topology>
    </subcellularLocation>
</comment>
<dbReference type="RefSeq" id="WP_089660326.1">
    <property type="nucleotide sequence ID" value="NZ_FNGH01000018.1"/>
</dbReference>
<evidence type="ECO:0000256" key="4">
    <source>
        <dbReference type="ARBA" id="ARBA00022692"/>
    </source>
</evidence>
<feature type="transmembrane region" description="Helical" evidence="7">
    <location>
        <begin position="55"/>
        <end position="80"/>
    </location>
</feature>
<proteinExistence type="inferred from homology"/>
<dbReference type="SUPFAM" id="SSF48317">
    <property type="entry name" value="Acid phosphatase/Vanadium-dependent haloperoxidase"/>
    <property type="match status" value="1"/>
</dbReference>
<dbReference type="Pfam" id="PF09335">
    <property type="entry name" value="VTT_dom"/>
    <property type="match status" value="1"/>
</dbReference>
<keyword evidence="3" id="KW-1003">Cell membrane</keyword>
<dbReference type="Proteomes" id="UP000199107">
    <property type="component" value="Unassembled WGS sequence"/>
</dbReference>
<sequence length="468" mass="51363">MNIADWLYQLTPSPALLLLIIAIIALLECLAVVGLIMPGVVLMTAAASLAGHQDLAVPLVLLAAFLGALIGDGLSFVLGYTQRERVPRLWPFHRHPEWLARGARFFQRYGTLSVIFARFVGPVRPVIPMIAGMLHMSPFAFLWASLLSALLWAPAYVLPGYLLGRTWQQLLDIPPGTQQWLLALAAVIVVLALCFSWLRHHLARGGRVYFAMARLARGAAWRRRLWTRLRARRPRGEFPLGSLCLLVFSLTALCIWTLIVLDHQGPMLMDLQIQGMAGALDMPWVATASELMARAGDTYGVIALFLPWALWLLWAQHVSAFLHLSAGLGGIAVANTLFKQLAGRERPDFPDYLSGSLAYPSAHASTAVVLYGLAAAFIAQELAPRYRVWAYWVAILLAVPMALSRLTLGVHWASDLIGGALLGLVVCALVRISYHRFAHRPLAPAPWALLGSASLILLAMRLAWLPAV</sequence>
<feature type="transmembrane region" description="Helical" evidence="7">
    <location>
        <begin position="298"/>
        <end position="314"/>
    </location>
</feature>
<dbReference type="OrthoDB" id="9780918at2"/>
<dbReference type="CDD" id="cd03392">
    <property type="entry name" value="PAP2_like_2"/>
    <property type="match status" value="1"/>
</dbReference>
<evidence type="ECO:0000256" key="7">
    <source>
        <dbReference type="SAM" id="Phobius"/>
    </source>
</evidence>
<keyword evidence="5 7" id="KW-1133">Transmembrane helix</keyword>
<gene>
    <name evidence="9" type="ORF">SAMN05192555_11821</name>
</gene>
<comment type="similarity">
    <text evidence="2">Belongs to the DedA family.</text>
</comment>
<organism evidence="9 10">
    <name type="scientific">Franzmannia pantelleriensis</name>
    <dbReference type="NCBI Taxonomy" id="48727"/>
    <lineage>
        <taxon>Bacteria</taxon>
        <taxon>Pseudomonadati</taxon>
        <taxon>Pseudomonadota</taxon>
        <taxon>Gammaproteobacteria</taxon>
        <taxon>Oceanospirillales</taxon>
        <taxon>Halomonadaceae</taxon>
        <taxon>Franzmannia</taxon>
    </lineage>
</organism>
<evidence type="ECO:0000256" key="1">
    <source>
        <dbReference type="ARBA" id="ARBA00004651"/>
    </source>
</evidence>
<keyword evidence="4 7" id="KW-0812">Transmembrane</keyword>
<dbReference type="AlphaFoldDB" id="A0A1G9VJ36"/>
<feature type="domain" description="Phosphatidic acid phosphatase type 2/haloperoxidase" evidence="8">
    <location>
        <begin position="320"/>
        <end position="431"/>
    </location>
</feature>
<feature type="transmembrane region" description="Helical" evidence="7">
    <location>
        <begin position="416"/>
        <end position="434"/>
    </location>
</feature>
<dbReference type="InterPro" id="IPR032818">
    <property type="entry name" value="DedA-like"/>
</dbReference>
<feature type="transmembrane region" description="Helical" evidence="7">
    <location>
        <begin position="139"/>
        <end position="159"/>
    </location>
</feature>
<name>A0A1G9VJ36_9GAMM</name>
<dbReference type="EMBL" id="FNGH01000018">
    <property type="protein sequence ID" value="SDM72179.1"/>
    <property type="molecule type" value="Genomic_DNA"/>
</dbReference>
<dbReference type="Pfam" id="PF01569">
    <property type="entry name" value="PAP2"/>
    <property type="match status" value="1"/>
</dbReference>
<feature type="transmembrane region" description="Helical" evidence="7">
    <location>
        <begin position="15"/>
        <end position="43"/>
    </location>
</feature>
<evidence type="ECO:0000313" key="9">
    <source>
        <dbReference type="EMBL" id="SDM72179.1"/>
    </source>
</evidence>
<dbReference type="STRING" id="48727.SAMN05192555_11821"/>
<dbReference type="PANTHER" id="PTHR30353:SF15">
    <property type="entry name" value="INNER MEMBRANE PROTEIN YABI"/>
    <property type="match status" value="1"/>
</dbReference>
<reference evidence="10" key="1">
    <citation type="submission" date="2016-10" db="EMBL/GenBank/DDBJ databases">
        <authorList>
            <person name="Varghese N."/>
            <person name="Submissions S."/>
        </authorList>
    </citation>
    <scope>NUCLEOTIDE SEQUENCE [LARGE SCALE GENOMIC DNA]</scope>
    <source>
        <strain evidence="10">AAP</strain>
    </source>
</reference>
<dbReference type="GO" id="GO:0005886">
    <property type="term" value="C:plasma membrane"/>
    <property type="evidence" value="ECO:0007669"/>
    <property type="project" value="UniProtKB-SubCell"/>
</dbReference>
<feature type="transmembrane region" description="Helical" evidence="7">
    <location>
        <begin position="390"/>
        <end position="410"/>
    </location>
</feature>
<protein>
    <submittedName>
        <fullName evidence="9">Undecaprenyl-diphosphatase</fullName>
    </submittedName>
</protein>
<evidence type="ECO:0000256" key="5">
    <source>
        <dbReference type="ARBA" id="ARBA00022989"/>
    </source>
</evidence>
<dbReference type="InterPro" id="IPR032816">
    <property type="entry name" value="VTT_dom"/>
</dbReference>
<keyword evidence="10" id="KW-1185">Reference proteome</keyword>
<evidence type="ECO:0000256" key="3">
    <source>
        <dbReference type="ARBA" id="ARBA00022475"/>
    </source>
</evidence>
<feature type="transmembrane region" description="Helical" evidence="7">
    <location>
        <begin position="358"/>
        <end position="378"/>
    </location>
</feature>
<evidence type="ECO:0000313" key="10">
    <source>
        <dbReference type="Proteomes" id="UP000199107"/>
    </source>
</evidence>
<dbReference type="InterPro" id="IPR036938">
    <property type="entry name" value="PAP2/HPO_sf"/>
</dbReference>
<dbReference type="PANTHER" id="PTHR30353">
    <property type="entry name" value="INNER MEMBRANE PROTEIN DEDA-RELATED"/>
    <property type="match status" value="1"/>
</dbReference>
<feature type="transmembrane region" description="Helical" evidence="7">
    <location>
        <begin position="446"/>
        <end position="464"/>
    </location>
</feature>
<evidence type="ECO:0000259" key="8">
    <source>
        <dbReference type="SMART" id="SM00014"/>
    </source>
</evidence>
<accession>A0A1G9VJ36</accession>
<feature type="transmembrane region" description="Helical" evidence="7">
    <location>
        <begin position="238"/>
        <end position="261"/>
    </location>
</feature>
<feature type="transmembrane region" description="Helical" evidence="7">
    <location>
        <begin position="321"/>
        <end position="338"/>
    </location>
</feature>
<feature type="transmembrane region" description="Helical" evidence="7">
    <location>
        <begin position="179"/>
        <end position="198"/>
    </location>
</feature>
<evidence type="ECO:0000256" key="6">
    <source>
        <dbReference type="ARBA" id="ARBA00023136"/>
    </source>
</evidence>
<dbReference type="Gene3D" id="1.20.144.10">
    <property type="entry name" value="Phosphatidic acid phosphatase type 2/haloperoxidase"/>
    <property type="match status" value="1"/>
</dbReference>
<dbReference type="SMART" id="SM00014">
    <property type="entry name" value="acidPPc"/>
    <property type="match status" value="1"/>
</dbReference>
<keyword evidence="6 7" id="KW-0472">Membrane</keyword>